<dbReference type="HOGENOM" id="CLU_033144_2_1_10"/>
<dbReference type="OrthoDB" id="9787898at2"/>
<dbReference type="NCBIfam" id="TIGR00510">
    <property type="entry name" value="lipA"/>
    <property type="match status" value="1"/>
</dbReference>
<dbReference type="GO" id="GO:0009249">
    <property type="term" value="P:protein lipoylation"/>
    <property type="evidence" value="ECO:0007669"/>
    <property type="project" value="UniProtKB-UniRule"/>
</dbReference>
<evidence type="ECO:0000256" key="4">
    <source>
        <dbReference type="ARBA" id="ARBA00022723"/>
    </source>
</evidence>
<dbReference type="GO" id="GO:0051539">
    <property type="term" value="F:4 iron, 4 sulfur cluster binding"/>
    <property type="evidence" value="ECO:0007669"/>
    <property type="project" value="UniProtKB-UniRule"/>
</dbReference>
<feature type="binding site" evidence="8">
    <location>
        <position position="77"/>
    </location>
    <ligand>
        <name>[4Fe-4S] cluster</name>
        <dbReference type="ChEBI" id="CHEBI:49883"/>
        <label>2</label>
        <note>4Fe-4S-S-AdoMet</note>
    </ligand>
</feature>
<evidence type="ECO:0000256" key="5">
    <source>
        <dbReference type="ARBA" id="ARBA00023004"/>
    </source>
</evidence>
<comment type="pathway">
    <text evidence="8">Protein modification; protein lipoylation via endogenous pathway; protein N(6)-(lipoyl)lysine from octanoyl-[acyl-carrier-protein]: step 2/2.</text>
</comment>
<dbReference type="InterPro" id="IPR003698">
    <property type="entry name" value="Lipoyl_synth"/>
</dbReference>
<dbReference type="EMBL" id="AEEI01000050">
    <property type="protein sequence ID" value="EFM01416.1"/>
    <property type="molecule type" value="Genomic_DNA"/>
</dbReference>
<dbReference type="AlphaFoldDB" id="E0NTN3"/>
<dbReference type="SFLD" id="SFLDF00271">
    <property type="entry name" value="lipoyl_synthase"/>
    <property type="match status" value="1"/>
</dbReference>
<evidence type="ECO:0000256" key="6">
    <source>
        <dbReference type="ARBA" id="ARBA00023014"/>
    </source>
</evidence>
<feature type="binding site" evidence="8">
    <location>
        <position position="55"/>
    </location>
    <ligand>
        <name>[4Fe-4S] cluster</name>
        <dbReference type="ChEBI" id="CHEBI:49883"/>
        <label>1</label>
    </ligand>
</feature>
<dbReference type="SUPFAM" id="SSF102114">
    <property type="entry name" value="Radical SAM enzymes"/>
    <property type="match status" value="1"/>
</dbReference>
<evidence type="ECO:0000256" key="1">
    <source>
        <dbReference type="ARBA" id="ARBA00022485"/>
    </source>
</evidence>
<feature type="binding site" evidence="8">
    <location>
        <position position="74"/>
    </location>
    <ligand>
        <name>[4Fe-4S] cluster</name>
        <dbReference type="ChEBI" id="CHEBI:49883"/>
        <label>2</label>
        <note>4Fe-4S-S-AdoMet</note>
    </ligand>
</feature>
<feature type="domain" description="Radical SAM core" evidence="9">
    <location>
        <begin position="56"/>
        <end position="268"/>
    </location>
</feature>
<evidence type="ECO:0000256" key="3">
    <source>
        <dbReference type="ARBA" id="ARBA00022691"/>
    </source>
</evidence>
<sequence>MEEQKKQKRPYLRKPKWLYTKIEGGDKYGFVEKTLEENNLHTICSSGKCPNKGHCWKSGTATFMILGDRCTRACRFCATQTGHPLPPDPHEPVKIARSVKAMELRHCVVTSVDRDDLPDKGAAHWAETIREIRKACPDVIIEVLIPDYRGTELQTVLNAAPDIVGHNLETVERLTPSVRYRATYRNSLGVLQEIAQQGFLTKTGIMVGLGESQQEVNTLLQEAYDAGCRMITIGQYLQPSDKQLDVVEYVHPDVFLEYKRTAIRMGFDNAESSPLVRSSYMAEQSFISMLVRKKRQETHEAKVG</sequence>
<reference evidence="10" key="1">
    <citation type="submission" date="2010-07" db="EMBL/GenBank/DDBJ databases">
        <authorList>
            <person name="Muzny D."/>
            <person name="Qin X."/>
            <person name="Deng J."/>
            <person name="Jiang H."/>
            <person name="Liu Y."/>
            <person name="Qu J."/>
            <person name="Song X.-Z."/>
            <person name="Zhang L."/>
            <person name="Thornton R."/>
            <person name="Coyle M."/>
            <person name="Francisco L."/>
            <person name="Jackson L."/>
            <person name="Javaid M."/>
            <person name="Korchina V."/>
            <person name="Kovar C."/>
            <person name="Mata R."/>
            <person name="Mathew T."/>
            <person name="Ngo R."/>
            <person name="Nguyen L."/>
            <person name="Nguyen N."/>
            <person name="Okwuonu G."/>
            <person name="Ongeri F."/>
            <person name="Pham C."/>
            <person name="Simmons D."/>
            <person name="Wilczek-Boney K."/>
            <person name="Hale W."/>
            <person name="Jakkamsetti A."/>
            <person name="Pham P."/>
            <person name="Ruth R."/>
            <person name="San Lucas F."/>
            <person name="Warren J."/>
            <person name="Zhang J."/>
            <person name="Zhao Z."/>
            <person name="Zhou C."/>
            <person name="Zhu D."/>
            <person name="Lee S."/>
            <person name="Bess C."/>
            <person name="Blankenburg K."/>
            <person name="Forbes L."/>
            <person name="Fu Q."/>
            <person name="Gubbala S."/>
            <person name="Hirani K."/>
            <person name="Jayaseelan J.C."/>
            <person name="Lara F."/>
            <person name="Munidasa M."/>
            <person name="Palculict T."/>
            <person name="Patil S."/>
            <person name="Pu L.-L."/>
            <person name="Saada N."/>
            <person name="Tang L."/>
            <person name="Weissenberger G."/>
            <person name="Zhu Y."/>
            <person name="Hemphill L."/>
            <person name="Shang Y."/>
            <person name="Youmans B."/>
            <person name="Ayvaz T."/>
            <person name="Ross M."/>
            <person name="Santibanez J."/>
            <person name="Aqrawi P."/>
            <person name="Gross S."/>
            <person name="Joshi V."/>
            <person name="Fowler G."/>
            <person name="Nazareth L."/>
            <person name="Reid J."/>
            <person name="Worley K."/>
            <person name="Petrosino J."/>
            <person name="Highlander S."/>
            <person name="Gibbs R."/>
        </authorList>
    </citation>
    <scope>NUCLEOTIDE SEQUENCE [LARGE SCALE GENOMIC DNA]</scope>
    <source>
        <strain evidence="10">DSM 16973</strain>
    </source>
</reference>
<keyword evidence="8" id="KW-0963">Cytoplasm</keyword>
<feature type="binding site" evidence="8">
    <location>
        <position position="44"/>
    </location>
    <ligand>
        <name>[4Fe-4S] cluster</name>
        <dbReference type="ChEBI" id="CHEBI:49883"/>
        <label>1</label>
    </ligand>
</feature>
<dbReference type="Pfam" id="PF04055">
    <property type="entry name" value="Radical_SAM"/>
    <property type="match status" value="1"/>
</dbReference>
<dbReference type="InterPro" id="IPR006638">
    <property type="entry name" value="Elp3/MiaA/NifB-like_rSAM"/>
</dbReference>
<name>E0NTN3_9BACT</name>
<dbReference type="PIRSF" id="PIRSF005963">
    <property type="entry name" value="Lipoyl_synth"/>
    <property type="match status" value="1"/>
</dbReference>
<dbReference type="InterPro" id="IPR058240">
    <property type="entry name" value="rSAM_sf"/>
</dbReference>
<evidence type="ECO:0000256" key="7">
    <source>
        <dbReference type="ARBA" id="ARBA00047326"/>
    </source>
</evidence>
<dbReference type="GO" id="GO:0016992">
    <property type="term" value="F:lipoate synthase activity"/>
    <property type="evidence" value="ECO:0007669"/>
    <property type="project" value="UniProtKB-UniRule"/>
</dbReference>
<evidence type="ECO:0000256" key="8">
    <source>
        <dbReference type="HAMAP-Rule" id="MF_00206"/>
    </source>
</evidence>
<keyword evidence="2 8" id="KW-0808">Transferase</keyword>
<keyword evidence="1 8" id="KW-0004">4Fe-4S</keyword>
<evidence type="ECO:0000313" key="10">
    <source>
        <dbReference type="EMBL" id="EFM01416.1"/>
    </source>
</evidence>
<dbReference type="InterPro" id="IPR031691">
    <property type="entry name" value="LIAS_N"/>
</dbReference>
<dbReference type="Pfam" id="PF16881">
    <property type="entry name" value="LIAS_N"/>
    <property type="match status" value="1"/>
</dbReference>
<dbReference type="GO" id="GO:0005737">
    <property type="term" value="C:cytoplasm"/>
    <property type="evidence" value="ECO:0007669"/>
    <property type="project" value="UniProtKB-SubCell"/>
</dbReference>
<comment type="similarity">
    <text evidence="8">Belongs to the radical SAM superfamily. Lipoyl synthase family.</text>
</comment>
<dbReference type="PROSITE" id="PS51918">
    <property type="entry name" value="RADICAL_SAM"/>
    <property type="match status" value="1"/>
</dbReference>
<evidence type="ECO:0000259" key="9">
    <source>
        <dbReference type="PROSITE" id="PS51918"/>
    </source>
</evidence>
<feature type="binding site" evidence="8">
    <location>
        <position position="70"/>
    </location>
    <ligand>
        <name>[4Fe-4S] cluster</name>
        <dbReference type="ChEBI" id="CHEBI:49883"/>
        <label>2</label>
        <note>4Fe-4S-S-AdoMet</note>
    </ligand>
</feature>
<dbReference type="EC" id="2.8.1.8" evidence="8"/>
<comment type="catalytic activity">
    <reaction evidence="7 8">
        <text>[[Fe-S] cluster scaffold protein carrying a second [4Fe-4S](2+) cluster] + N(6)-octanoyl-L-lysyl-[protein] + 2 oxidized [2Fe-2S]-[ferredoxin] + 2 S-adenosyl-L-methionine + 4 H(+) = [[Fe-S] cluster scaffold protein] + N(6)-[(R)-dihydrolipoyl]-L-lysyl-[protein] + 4 Fe(3+) + 2 hydrogen sulfide + 2 5'-deoxyadenosine + 2 L-methionine + 2 reduced [2Fe-2S]-[ferredoxin]</text>
        <dbReference type="Rhea" id="RHEA:16585"/>
        <dbReference type="Rhea" id="RHEA-COMP:9928"/>
        <dbReference type="Rhea" id="RHEA-COMP:10000"/>
        <dbReference type="Rhea" id="RHEA-COMP:10001"/>
        <dbReference type="Rhea" id="RHEA-COMP:10475"/>
        <dbReference type="Rhea" id="RHEA-COMP:14568"/>
        <dbReference type="Rhea" id="RHEA-COMP:14569"/>
        <dbReference type="ChEBI" id="CHEBI:15378"/>
        <dbReference type="ChEBI" id="CHEBI:17319"/>
        <dbReference type="ChEBI" id="CHEBI:29034"/>
        <dbReference type="ChEBI" id="CHEBI:29919"/>
        <dbReference type="ChEBI" id="CHEBI:33722"/>
        <dbReference type="ChEBI" id="CHEBI:33737"/>
        <dbReference type="ChEBI" id="CHEBI:33738"/>
        <dbReference type="ChEBI" id="CHEBI:57844"/>
        <dbReference type="ChEBI" id="CHEBI:59789"/>
        <dbReference type="ChEBI" id="CHEBI:78809"/>
        <dbReference type="ChEBI" id="CHEBI:83100"/>
        <dbReference type="EC" id="2.8.1.8"/>
    </reaction>
</comment>
<dbReference type="InterPro" id="IPR007197">
    <property type="entry name" value="rSAM"/>
</dbReference>
<dbReference type="SMART" id="SM00729">
    <property type="entry name" value="Elp3"/>
    <property type="match status" value="1"/>
</dbReference>
<keyword evidence="11" id="KW-1185">Reference proteome</keyword>
<dbReference type="UniPathway" id="UPA00538">
    <property type="reaction ID" value="UER00593"/>
</dbReference>
<dbReference type="CDD" id="cd01335">
    <property type="entry name" value="Radical_SAM"/>
    <property type="match status" value="1"/>
</dbReference>
<gene>
    <name evidence="8 10" type="primary">lipA</name>
    <name evidence="10" type="ORF">HMPREF0658_1536</name>
</gene>
<dbReference type="Gene3D" id="3.20.20.70">
    <property type="entry name" value="Aldolase class I"/>
    <property type="match status" value="1"/>
</dbReference>
<evidence type="ECO:0000256" key="2">
    <source>
        <dbReference type="ARBA" id="ARBA00022679"/>
    </source>
</evidence>
<comment type="function">
    <text evidence="8">Catalyzes the radical-mediated insertion of two sulfur atoms into the C-6 and C-8 positions of the octanoyl moiety bound to the lipoyl domains of lipoate-dependent enzymes, thereby converting the octanoylated domains into lipoylated derivatives.</text>
</comment>
<comment type="caution">
    <text evidence="10">The sequence shown here is derived from an EMBL/GenBank/DDBJ whole genome shotgun (WGS) entry which is preliminary data.</text>
</comment>
<proteinExistence type="inferred from homology"/>
<dbReference type="NCBIfam" id="NF004019">
    <property type="entry name" value="PRK05481.1"/>
    <property type="match status" value="1"/>
</dbReference>
<dbReference type="InterPro" id="IPR013785">
    <property type="entry name" value="Aldolase_TIM"/>
</dbReference>
<comment type="subcellular location">
    <subcellularLocation>
        <location evidence="8">Cytoplasm</location>
    </subcellularLocation>
</comment>
<feature type="binding site" evidence="8">
    <location>
        <position position="49"/>
    </location>
    <ligand>
        <name>[4Fe-4S] cluster</name>
        <dbReference type="ChEBI" id="CHEBI:49883"/>
        <label>1</label>
    </ligand>
</feature>
<protein>
    <recommendedName>
        <fullName evidence="8">Lipoyl synthase</fullName>
        <ecNumber evidence="8">2.8.1.8</ecNumber>
    </recommendedName>
    <alternativeName>
        <fullName evidence="8">Lip-syn</fullName>
        <shortName evidence="8">LS</shortName>
    </alternativeName>
    <alternativeName>
        <fullName evidence="8">Lipoate synthase</fullName>
    </alternativeName>
    <alternativeName>
        <fullName evidence="8">Lipoic acid synthase</fullName>
    </alternativeName>
    <alternativeName>
        <fullName evidence="8">Sulfur insertion protein LipA</fullName>
    </alternativeName>
</protein>
<dbReference type="SFLD" id="SFLDG01058">
    <property type="entry name" value="lipoyl_synthase_like"/>
    <property type="match status" value="1"/>
</dbReference>
<dbReference type="GO" id="GO:0046872">
    <property type="term" value="F:metal ion binding"/>
    <property type="evidence" value="ECO:0007669"/>
    <property type="project" value="UniProtKB-KW"/>
</dbReference>
<keyword evidence="6 8" id="KW-0411">Iron-sulfur</keyword>
<feature type="binding site" evidence="8">
    <location>
        <position position="279"/>
    </location>
    <ligand>
        <name>[4Fe-4S] cluster</name>
        <dbReference type="ChEBI" id="CHEBI:49883"/>
        <label>1</label>
    </ligand>
</feature>
<dbReference type="eggNOG" id="COG0320">
    <property type="taxonomic scope" value="Bacteria"/>
</dbReference>
<dbReference type="STRING" id="862515.HMPREF0658_1536"/>
<dbReference type="PANTHER" id="PTHR10949">
    <property type="entry name" value="LIPOYL SYNTHASE"/>
    <property type="match status" value="1"/>
</dbReference>
<dbReference type="Proteomes" id="UP000004394">
    <property type="component" value="Unassembled WGS sequence"/>
</dbReference>
<comment type="cofactor">
    <cofactor evidence="8">
        <name>[4Fe-4S] cluster</name>
        <dbReference type="ChEBI" id="CHEBI:49883"/>
    </cofactor>
    <text evidence="8">Binds 2 [4Fe-4S] clusters per subunit. One cluster is coordinated with 3 cysteines and an exchangeable S-adenosyl-L-methionine.</text>
</comment>
<evidence type="ECO:0000313" key="11">
    <source>
        <dbReference type="Proteomes" id="UP000004394"/>
    </source>
</evidence>
<dbReference type="NCBIfam" id="NF009544">
    <property type="entry name" value="PRK12928.1"/>
    <property type="match status" value="1"/>
</dbReference>
<dbReference type="HAMAP" id="MF_00206">
    <property type="entry name" value="Lipoyl_synth"/>
    <property type="match status" value="1"/>
</dbReference>
<keyword evidence="4 8" id="KW-0479">Metal-binding</keyword>
<keyword evidence="3 8" id="KW-0949">S-adenosyl-L-methionine</keyword>
<accession>E0NTN3</accession>
<keyword evidence="5 8" id="KW-0408">Iron</keyword>
<dbReference type="RefSeq" id="WP_006949692.1">
    <property type="nucleotide sequence ID" value="NZ_BAJI01000002.1"/>
</dbReference>
<dbReference type="PANTHER" id="PTHR10949:SF0">
    <property type="entry name" value="LIPOYL SYNTHASE, MITOCHONDRIAL"/>
    <property type="match status" value="1"/>
</dbReference>
<dbReference type="SFLD" id="SFLDS00029">
    <property type="entry name" value="Radical_SAM"/>
    <property type="match status" value="1"/>
</dbReference>
<organism evidence="10 11">
    <name type="scientific">Hoylesella marshii DSM 16973 = JCM 13450</name>
    <dbReference type="NCBI Taxonomy" id="862515"/>
    <lineage>
        <taxon>Bacteria</taxon>
        <taxon>Pseudomonadati</taxon>
        <taxon>Bacteroidota</taxon>
        <taxon>Bacteroidia</taxon>
        <taxon>Bacteroidales</taxon>
        <taxon>Prevotellaceae</taxon>
        <taxon>Hoylesella</taxon>
    </lineage>
</organism>